<dbReference type="Pfam" id="PF12840">
    <property type="entry name" value="HTH_20"/>
    <property type="match status" value="1"/>
</dbReference>
<sequence length="125" mass="14192">MEDGRRSEDEPPALQDVLDALDDPDCRSILREAIEPMTATELIDACEIPKSTLYRKLDLLRTASLLRERETVNADGGRVTHYECSFENVTVSIDETGEFSIQVERPEQTSDERLADIWSMMGEEL</sequence>
<evidence type="ECO:0000313" key="2">
    <source>
        <dbReference type="Proteomes" id="UP000466535"/>
    </source>
</evidence>
<dbReference type="SUPFAM" id="SSF46785">
    <property type="entry name" value="Winged helix' DNA-binding domain"/>
    <property type="match status" value="1"/>
</dbReference>
<dbReference type="EMBL" id="WUUT01000004">
    <property type="protein sequence ID" value="MXR52336.1"/>
    <property type="molecule type" value="Genomic_DNA"/>
</dbReference>
<dbReference type="RefSeq" id="WP_159764455.1">
    <property type="nucleotide sequence ID" value="NZ_WUUT01000004.1"/>
</dbReference>
<reference evidence="1 2" key="1">
    <citation type="submission" date="2019-12" db="EMBL/GenBank/DDBJ databases">
        <title>Isolation and characterization of three novel carbon monoxide-oxidizing members of Halobacteria from salione crusts and soils.</title>
        <authorList>
            <person name="Myers M.R."/>
            <person name="King G.M."/>
        </authorList>
    </citation>
    <scope>NUCLEOTIDE SEQUENCE [LARGE SCALE GENOMIC DNA]</scope>
    <source>
        <strain evidence="1 2">WSH3</strain>
    </source>
</reference>
<name>A0A6B0T803_9EURY</name>
<dbReference type="AlphaFoldDB" id="A0A6B0T803"/>
<dbReference type="InterPro" id="IPR036390">
    <property type="entry name" value="WH_DNA-bd_sf"/>
</dbReference>
<organism evidence="1 2">
    <name type="scientific">Halovenus carboxidivorans</name>
    <dbReference type="NCBI Taxonomy" id="2692199"/>
    <lineage>
        <taxon>Archaea</taxon>
        <taxon>Methanobacteriati</taxon>
        <taxon>Methanobacteriota</taxon>
        <taxon>Stenosarchaea group</taxon>
        <taxon>Halobacteria</taxon>
        <taxon>Halobacteriales</taxon>
        <taxon>Haloarculaceae</taxon>
        <taxon>Halovenus</taxon>
    </lineage>
</organism>
<accession>A0A6B0T803</accession>
<dbReference type="Proteomes" id="UP000466535">
    <property type="component" value="Unassembled WGS sequence"/>
</dbReference>
<keyword evidence="2" id="KW-1185">Reference proteome</keyword>
<dbReference type="Gene3D" id="1.10.10.10">
    <property type="entry name" value="Winged helix-like DNA-binding domain superfamily/Winged helix DNA-binding domain"/>
    <property type="match status" value="1"/>
</dbReference>
<gene>
    <name evidence="1" type="ORF">GRX03_12070</name>
</gene>
<protein>
    <submittedName>
        <fullName evidence="1">Helix-turn-helix domain-containing protein</fullName>
    </submittedName>
</protein>
<evidence type="ECO:0000313" key="1">
    <source>
        <dbReference type="EMBL" id="MXR52336.1"/>
    </source>
</evidence>
<comment type="caution">
    <text evidence="1">The sequence shown here is derived from an EMBL/GenBank/DDBJ whole genome shotgun (WGS) entry which is preliminary data.</text>
</comment>
<dbReference type="InterPro" id="IPR036388">
    <property type="entry name" value="WH-like_DNA-bd_sf"/>
</dbReference>
<proteinExistence type="predicted"/>
<dbReference type="OrthoDB" id="10985at2157"/>